<comment type="caution">
    <text evidence="7">The sequence shown here is derived from an EMBL/GenBank/DDBJ whole genome shotgun (WGS) entry which is preliminary data.</text>
</comment>
<reference evidence="7" key="1">
    <citation type="submission" date="2020-05" db="EMBL/GenBank/DDBJ databases">
        <title>Phylogenomic resolution of chytrid fungi.</title>
        <authorList>
            <person name="Stajich J.E."/>
            <person name="Amses K."/>
            <person name="Simmons R."/>
            <person name="Seto K."/>
            <person name="Myers J."/>
            <person name="Bonds A."/>
            <person name="Quandt C.A."/>
            <person name="Barry K."/>
            <person name="Liu P."/>
            <person name="Grigoriev I."/>
            <person name="Longcore J.E."/>
            <person name="James T.Y."/>
        </authorList>
    </citation>
    <scope>NUCLEOTIDE SEQUENCE</scope>
    <source>
        <strain evidence="7">JEL0476</strain>
    </source>
</reference>
<dbReference type="Proteomes" id="UP001211065">
    <property type="component" value="Unassembled WGS sequence"/>
</dbReference>
<evidence type="ECO:0000256" key="2">
    <source>
        <dbReference type="ARBA" id="ARBA00004496"/>
    </source>
</evidence>
<dbReference type="GO" id="GO:0005737">
    <property type="term" value="C:cytoplasm"/>
    <property type="evidence" value="ECO:0007669"/>
    <property type="project" value="UniProtKB-SubCell"/>
</dbReference>
<evidence type="ECO:0000256" key="5">
    <source>
        <dbReference type="ARBA" id="ARBA00023065"/>
    </source>
</evidence>
<evidence type="ECO:0000313" key="8">
    <source>
        <dbReference type="Proteomes" id="UP001211065"/>
    </source>
</evidence>
<dbReference type="InterPro" id="IPR011993">
    <property type="entry name" value="PH-like_dom_sf"/>
</dbReference>
<sequence length="533" mass="61436">MNGTYFNIETGYLEGIVRGYKAGILTAVNYQNLTQCETLDDLKLQLSATDYGNFLSNEPSPLATTTISEKMREKLVQEFQYLRVNSTEPTSIFLDYITYSYMIDNVILLITGTLHNRDTHELLERCHPLGMFDSIAALCVATSISELYNTVMIETPIAPYFEKCLSAHDLDEMNIEIIRNTLYKAYIEDFYNYCQSLGNPTAEVMGELLQFEADRRVINITINSFNTELTKDDRQKLFPTTGKLFPDGILRLGRADDVDQVKLAVDQYSVSFSIFEFPETKSKQEYKGFFDNFNSGTDKSLEDKFFEYEVFLNKRGFMQQFHYSVFYSYLKLKEQEIRNIVWIAEIENLKVTVENVEVTFDPSIIPKEKGTLYFTDEKLYWKSEVNILSIDFPTISIHAIDSGNNRVYCQLDVNPETWLTQESQEKSLGLEEDTPMVEMILTPANVSDVERIFIALSDGASLNPDPNQDDSDEFVYNADDLEEFSMAGQAAIEYLDSVFEARDDRSTELFQYKDNVERDAKRFKNVEEDSPQR</sequence>
<organism evidence="7 8">
    <name type="scientific">Clydaea vesicula</name>
    <dbReference type="NCBI Taxonomy" id="447962"/>
    <lineage>
        <taxon>Eukaryota</taxon>
        <taxon>Fungi</taxon>
        <taxon>Fungi incertae sedis</taxon>
        <taxon>Chytridiomycota</taxon>
        <taxon>Chytridiomycota incertae sedis</taxon>
        <taxon>Chytridiomycetes</taxon>
        <taxon>Lobulomycetales</taxon>
        <taxon>Lobulomycetaceae</taxon>
        <taxon>Clydaea</taxon>
    </lineage>
</organism>
<dbReference type="InterPro" id="IPR016727">
    <property type="entry name" value="ATPase_V0-cplx_dsu"/>
</dbReference>
<keyword evidence="8" id="KW-1185">Reference proteome</keyword>
<dbReference type="SUPFAM" id="SSF103486">
    <property type="entry name" value="V-type ATP synthase subunit C"/>
    <property type="match status" value="1"/>
</dbReference>
<dbReference type="GO" id="GO:0033179">
    <property type="term" value="C:proton-transporting V-type ATPase, V0 domain"/>
    <property type="evidence" value="ECO:0007669"/>
    <property type="project" value="InterPro"/>
</dbReference>
<keyword evidence="6" id="KW-0539">Nucleus</keyword>
<dbReference type="InterPro" id="IPR036079">
    <property type="entry name" value="ATPase_csu/dsu_sf"/>
</dbReference>
<evidence type="ECO:0000256" key="1">
    <source>
        <dbReference type="ARBA" id="ARBA00004123"/>
    </source>
</evidence>
<dbReference type="Pfam" id="PF01992">
    <property type="entry name" value="vATP-synt_AC39"/>
    <property type="match status" value="1"/>
</dbReference>
<dbReference type="InterPro" id="IPR002843">
    <property type="entry name" value="ATPase_V0-cplx_csu/dsu"/>
</dbReference>
<dbReference type="FunFam" id="1.10.132.50:FF:000002">
    <property type="entry name" value="V-type proton ATPase subunit"/>
    <property type="match status" value="1"/>
</dbReference>
<comment type="subcellular location">
    <subcellularLocation>
        <location evidence="2">Cytoplasm</location>
    </subcellularLocation>
    <subcellularLocation>
        <location evidence="1">Nucleus</location>
    </subcellularLocation>
</comment>
<dbReference type="GO" id="GO:0005634">
    <property type="term" value="C:nucleus"/>
    <property type="evidence" value="ECO:0007669"/>
    <property type="project" value="UniProtKB-SubCell"/>
</dbReference>
<dbReference type="EMBL" id="JADGJW010000136">
    <property type="protein sequence ID" value="KAJ3223278.1"/>
    <property type="molecule type" value="Genomic_DNA"/>
</dbReference>
<dbReference type="Pfam" id="PF03517">
    <property type="entry name" value="Voldacs"/>
    <property type="match status" value="1"/>
</dbReference>
<accession>A0AAD5Y1W1</accession>
<dbReference type="GO" id="GO:0046961">
    <property type="term" value="F:proton-transporting ATPase activity, rotational mechanism"/>
    <property type="evidence" value="ECO:0007669"/>
    <property type="project" value="InterPro"/>
</dbReference>
<dbReference type="InterPro" id="IPR044911">
    <property type="entry name" value="V-type_ATPase_csu/dsu_dom_3"/>
</dbReference>
<name>A0AAD5Y1W1_9FUNG</name>
<dbReference type="AlphaFoldDB" id="A0AAD5Y1W1"/>
<dbReference type="Gene3D" id="2.30.29.30">
    <property type="entry name" value="Pleckstrin-homology domain (PH domain)/Phosphotyrosine-binding domain (PTB)"/>
    <property type="match status" value="1"/>
</dbReference>
<dbReference type="Gene3D" id="1.10.132.50">
    <property type="entry name" value="ATP synthase (C/AC39) subunit, domain 3"/>
    <property type="match status" value="1"/>
</dbReference>
<evidence type="ECO:0000256" key="4">
    <source>
        <dbReference type="ARBA" id="ARBA00022490"/>
    </source>
</evidence>
<dbReference type="InterPro" id="IPR039924">
    <property type="entry name" value="ICln/Lot5/Saf5"/>
</dbReference>
<keyword evidence="5" id="KW-0406">Ion transport</keyword>
<gene>
    <name evidence="7" type="primary">VMA6</name>
    <name evidence="7" type="ORF">HK099_001319</name>
</gene>
<evidence type="ECO:0000256" key="3">
    <source>
        <dbReference type="ARBA" id="ARBA00022448"/>
    </source>
</evidence>
<keyword evidence="4" id="KW-0963">Cytoplasm</keyword>
<keyword evidence="3" id="KW-0813">Transport</keyword>
<evidence type="ECO:0000313" key="7">
    <source>
        <dbReference type="EMBL" id="KAJ3223278.1"/>
    </source>
</evidence>
<evidence type="ECO:0000256" key="6">
    <source>
        <dbReference type="ARBA" id="ARBA00023242"/>
    </source>
</evidence>
<protein>
    <submittedName>
        <fullName evidence="7">H(+)-transporting V0 sector ATPase subunit d</fullName>
    </submittedName>
</protein>
<dbReference type="PANTHER" id="PTHR11028">
    <property type="entry name" value="VACUOLAR ATP SYNTHASE SUBUNIT AC39"/>
    <property type="match status" value="1"/>
</dbReference>
<proteinExistence type="predicted"/>